<accession>A0A2I0JAK1</accession>
<name>A0A2I0JAK1_PUNGR</name>
<keyword evidence="3" id="KW-1185">Reference proteome</keyword>
<comment type="caution">
    <text evidence="2">The sequence shown here is derived from an EMBL/GenBank/DDBJ whole genome shotgun (WGS) entry which is preliminary data.</text>
</comment>
<protein>
    <submittedName>
        <fullName evidence="2">Uncharacterized protein</fullName>
    </submittedName>
</protein>
<organism evidence="2 3">
    <name type="scientific">Punica granatum</name>
    <name type="common">Pomegranate</name>
    <dbReference type="NCBI Taxonomy" id="22663"/>
    <lineage>
        <taxon>Eukaryota</taxon>
        <taxon>Viridiplantae</taxon>
        <taxon>Streptophyta</taxon>
        <taxon>Embryophyta</taxon>
        <taxon>Tracheophyta</taxon>
        <taxon>Spermatophyta</taxon>
        <taxon>Magnoliopsida</taxon>
        <taxon>eudicotyledons</taxon>
        <taxon>Gunneridae</taxon>
        <taxon>Pentapetalae</taxon>
        <taxon>rosids</taxon>
        <taxon>malvids</taxon>
        <taxon>Myrtales</taxon>
        <taxon>Lythraceae</taxon>
        <taxon>Punica</taxon>
    </lineage>
</organism>
<evidence type="ECO:0000313" key="2">
    <source>
        <dbReference type="EMBL" id="PKI53282.1"/>
    </source>
</evidence>
<sequence>MFFTSNVTKDYLLNRGPPEDPHFRKKVHGGAAGMSSGFNIVLEAGRPKGGSKAGGLVSPVAVGGTRSSAMHSTYASQKALKKTRKGEICRTGGGRLRTIRDLGLRETRKMLSQRAKVEIRKQLSLGSMVVNKLNPSERMVEEKYTEDHATKFDHAEDDADGKHDEHAAIKSCVGARQRR</sequence>
<dbReference type="AlphaFoldDB" id="A0A2I0JAK1"/>
<dbReference type="EMBL" id="PGOL01001865">
    <property type="protein sequence ID" value="PKI53282.1"/>
    <property type="molecule type" value="Genomic_DNA"/>
</dbReference>
<feature type="compositionally biased region" description="Basic and acidic residues" evidence="1">
    <location>
        <begin position="154"/>
        <end position="168"/>
    </location>
</feature>
<dbReference type="Proteomes" id="UP000233551">
    <property type="component" value="Unassembled WGS sequence"/>
</dbReference>
<proteinExistence type="predicted"/>
<reference evidence="2 3" key="1">
    <citation type="submission" date="2017-11" db="EMBL/GenBank/DDBJ databases">
        <title>De-novo sequencing of pomegranate (Punica granatum L.) genome.</title>
        <authorList>
            <person name="Akparov Z."/>
            <person name="Amiraslanov A."/>
            <person name="Hajiyeva S."/>
            <person name="Abbasov M."/>
            <person name="Kaur K."/>
            <person name="Hamwieh A."/>
            <person name="Solovyev V."/>
            <person name="Salamov A."/>
            <person name="Braich B."/>
            <person name="Kosarev P."/>
            <person name="Mahmoud A."/>
            <person name="Hajiyev E."/>
            <person name="Babayeva S."/>
            <person name="Izzatullayeva V."/>
            <person name="Mammadov A."/>
            <person name="Mammadov A."/>
            <person name="Sharifova S."/>
            <person name="Ojaghi J."/>
            <person name="Eynullazada K."/>
            <person name="Bayramov B."/>
            <person name="Abdulazimova A."/>
            <person name="Shahmuradov I."/>
        </authorList>
    </citation>
    <scope>NUCLEOTIDE SEQUENCE [LARGE SCALE GENOMIC DNA]</scope>
    <source>
        <strain evidence="3">cv. AG2017</strain>
        <tissue evidence="2">Leaf</tissue>
    </source>
</reference>
<feature type="region of interest" description="Disordered" evidence="1">
    <location>
        <begin position="154"/>
        <end position="179"/>
    </location>
</feature>
<gene>
    <name evidence="2" type="ORF">CRG98_026310</name>
</gene>
<evidence type="ECO:0000313" key="3">
    <source>
        <dbReference type="Proteomes" id="UP000233551"/>
    </source>
</evidence>
<evidence type="ECO:0000256" key="1">
    <source>
        <dbReference type="SAM" id="MobiDB-lite"/>
    </source>
</evidence>